<dbReference type="PROSITE" id="PS50191">
    <property type="entry name" value="CRAL_TRIO"/>
    <property type="match status" value="1"/>
</dbReference>
<keyword evidence="3" id="KW-1185">Reference proteome</keyword>
<sequence length="414" mass="47215">MGRKDQNHKVEKVQAVLDLLRKQAPLSVKQEKFCNAACVARFLKAKGDNVKKAVKQLRTCLAWRESIGTDNLMADEFSAELAEGVAYVSGHDDELRPVLIFRVKQEYQKFHSNKMFTRLVVFTLEVAIQTMAKNVEQFIILFDASFFRSGPAFINILLPTLKILAEYYPGRLHKVFAIDPPSSFSYLWKGVRPFVELSSMTMVISSLDFEESMEFNQLTTYPRAASLRFDSSSISSSGKIGSCASSRFSFTVNHHYDSLKPWYLSLTDTSSSKFCPSNNSKSQLGSARISPLNARSFSFASPSARTPPFNFNKKTFFPSTPLPQKTQQFDHSNVYQTRTPKPSFLQSPALFFRKESNVTKSEKSKESFIPFLRFYSRPYDEMTYRSKMRPPLGGLISIVSPQLRRRHMSVSQRF</sequence>
<comment type="caution">
    <text evidence="2">The sequence shown here is derived from an EMBL/GenBank/DDBJ whole genome shotgun (WGS) entry which is preliminary data.</text>
</comment>
<proteinExistence type="predicted"/>
<dbReference type="InterPro" id="IPR036865">
    <property type="entry name" value="CRAL-TRIO_dom_sf"/>
</dbReference>
<dbReference type="Pfam" id="PF00650">
    <property type="entry name" value="CRAL_TRIO"/>
    <property type="match status" value="1"/>
</dbReference>
<name>A0AAV3RW04_LITER</name>
<dbReference type="EMBL" id="BAABME010012380">
    <property type="protein sequence ID" value="GAA0185050.1"/>
    <property type="molecule type" value="Genomic_DNA"/>
</dbReference>
<evidence type="ECO:0000259" key="1">
    <source>
        <dbReference type="PROSITE" id="PS50191"/>
    </source>
</evidence>
<dbReference type="SUPFAM" id="SSF52087">
    <property type="entry name" value="CRAL/TRIO domain"/>
    <property type="match status" value="1"/>
</dbReference>
<evidence type="ECO:0000313" key="3">
    <source>
        <dbReference type="Proteomes" id="UP001454036"/>
    </source>
</evidence>
<dbReference type="SUPFAM" id="SSF46938">
    <property type="entry name" value="CRAL/TRIO N-terminal domain"/>
    <property type="match status" value="1"/>
</dbReference>
<reference evidence="2 3" key="1">
    <citation type="submission" date="2024-01" db="EMBL/GenBank/DDBJ databases">
        <title>The complete chloroplast genome sequence of Lithospermum erythrorhizon: insights into the phylogenetic relationship among Boraginaceae species and the maternal lineages of purple gromwells.</title>
        <authorList>
            <person name="Okada T."/>
            <person name="Watanabe K."/>
        </authorList>
    </citation>
    <scope>NUCLEOTIDE SEQUENCE [LARGE SCALE GENOMIC DNA]</scope>
</reference>
<dbReference type="CDD" id="cd00170">
    <property type="entry name" value="SEC14"/>
    <property type="match status" value="1"/>
</dbReference>
<dbReference type="PANTHER" id="PTHR47104">
    <property type="entry name" value="SEC14P-LIKE PHOSPHATIDYLINOSITOL TRANSFER FAMILY PROTEIN"/>
    <property type="match status" value="1"/>
</dbReference>
<feature type="domain" description="CRAL-TRIO" evidence="1">
    <location>
        <begin position="74"/>
        <end position="222"/>
    </location>
</feature>
<dbReference type="InterPro" id="IPR001251">
    <property type="entry name" value="CRAL-TRIO_dom"/>
</dbReference>
<dbReference type="AlphaFoldDB" id="A0AAV3RW04"/>
<accession>A0AAV3RW04</accession>
<dbReference type="Gene3D" id="3.40.525.10">
    <property type="entry name" value="CRAL-TRIO lipid binding domain"/>
    <property type="match status" value="1"/>
</dbReference>
<dbReference type="SMART" id="SM00516">
    <property type="entry name" value="SEC14"/>
    <property type="match status" value="1"/>
</dbReference>
<dbReference type="PANTHER" id="PTHR47104:SF1">
    <property type="entry name" value="SEC14P-LIKE PHOSPHATIDYLINOSITOL TRANSFER FAMILY PROTEIN"/>
    <property type="match status" value="1"/>
</dbReference>
<dbReference type="InterPro" id="IPR036273">
    <property type="entry name" value="CRAL/TRIO_N_dom_sf"/>
</dbReference>
<organism evidence="2 3">
    <name type="scientific">Lithospermum erythrorhizon</name>
    <name type="common">Purple gromwell</name>
    <name type="synonym">Lithospermum officinale var. erythrorhizon</name>
    <dbReference type="NCBI Taxonomy" id="34254"/>
    <lineage>
        <taxon>Eukaryota</taxon>
        <taxon>Viridiplantae</taxon>
        <taxon>Streptophyta</taxon>
        <taxon>Embryophyta</taxon>
        <taxon>Tracheophyta</taxon>
        <taxon>Spermatophyta</taxon>
        <taxon>Magnoliopsida</taxon>
        <taxon>eudicotyledons</taxon>
        <taxon>Gunneridae</taxon>
        <taxon>Pentapetalae</taxon>
        <taxon>asterids</taxon>
        <taxon>lamiids</taxon>
        <taxon>Boraginales</taxon>
        <taxon>Boraginaceae</taxon>
        <taxon>Boraginoideae</taxon>
        <taxon>Lithospermeae</taxon>
        <taxon>Lithospermum</taxon>
    </lineage>
</organism>
<protein>
    <recommendedName>
        <fullName evidence="1">CRAL-TRIO domain-containing protein</fullName>
    </recommendedName>
</protein>
<gene>
    <name evidence="2" type="ORF">LIER_32338</name>
</gene>
<dbReference type="Proteomes" id="UP001454036">
    <property type="component" value="Unassembled WGS sequence"/>
</dbReference>
<evidence type="ECO:0000313" key="2">
    <source>
        <dbReference type="EMBL" id="GAA0185050.1"/>
    </source>
</evidence>